<dbReference type="AlphaFoldDB" id="A0A2A4GXE4"/>
<reference evidence="1 2" key="1">
    <citation type="journal article" date="2017" name="PLoS ONE">
        <title>Development of a real-time PCR for detection of Staphylococcus pseudintermedius using a novel automated comparison of whole-genome sequences.</title>
        <authorList>
            <person name="Verstappen K.M."/>
            <person name="Huijbregts L."/>
            <person name="Spaninks M."/>
            <person name="Wagenaar J.A."/>
            <person name="Fluit A.C."/>
            <person name="Duim B."/>
        </authorList>
    </citation>
    <scope>NUCLEOTIDE SEQUENCE [LARGE SCALE GENOMIC DNA]</scope>
    <source>
        <strain evidence="1 2">215070706401-1</strain>
    </source>
</reference>
<comment type="caution">
    <text evidence="1">The sequence shown here is derived from an EMBL/GenBank/DDBJ whole genome shotgun (WGS) entry which is preliminary data.</text>
</comment>
<accession>A0A2A4GXE4</accession>
<evidence type="ECO:0000313" key="2">
    <source>
        <dbReference type="Proteomes" id="UP000218335"/>
    </source>
</evidence>
<sequence length="106" mass="12787">MHPLPQKFEESLMKNIVPGKRIYPGSYNRRFDVSTRDMVDIMDKLNKRDIVKLRFQVRVNDETRDRVYKLKDLPTIYYDEENDQEIKLNSENYVPVYEVAKCQIKN</sequence>
<proteinExistence type="predicted"/>
<protein>
    <submittedName>
        <fullName evidence="1">Uncharacterized protein</fullName>
    </submittedName>
</protein>
<dbReference type="Proteomes" id="UP000218335">
    <property type="component" value="Unassembled WGS sequence"/>
</dbReference>
<gene>
    <name evidence="1" type="ORF">B5C08_06315</name>
</gene>
<dbReference type="RefSeq" id="WP_241519963.1">
    <property type="nucleotide sequence ID" value="NZ_JBBLVV010000002.1"/>
</dbReference>
<name>A0A2A4GXE4_9STAP</name>
<evidence type="ECO:0000313" key="1">
    <source>
        <dbReference type="EMBL" id="PCF55377.1"/>
    </source>
</evidence>
<dbReference type="EMBL" id="MWUU01000007">
    <property type="protein sequence ID" value="PCF55377.1"/>
    <property type="molecule type" value="Genomic_DNA"/>
</dbReference>
<organism evidence="1 2">
    <name type="scientific">Staphylococcus delphini</name>
    <dbReference type="NCBI Taxonomy" id="53344"/>
    <lineage>
        <taxon>Bacteria</taxon>
        <taxon>Bacillati</taxon>
        <taxon>Bacillota</taxon>
        <taxon>Bacilli</taxon>
        <taxon>Bacillales</taxon>
        <taxon>Staphylococcaceae</taxon>
        <taxon>Staphylococcus</taxon>
        <taxon>Staphylococcus intermedius group</taxon>
    </lineage>
</organism>